<keyword evidence="2" id="KW-1185">Reference proteome</keyword>
<protein>
    <submittedName>
        <fullName evidence="1">Uncharacterized protein</fullName>
    </submittedName>
</protein>
<dbReference type="Proteomes" id="UP000241290">
    <property type="component" value="Genome"/>
</dbReference>
<proteinExistence type="predicted"/>
<evidence type="ECO:0000313" key="1">
    <source>
        <dbReference type="EMBL" id="AVO25120.1"/>
    </source>
</evidence>
<gene>
    <name evidence="1" type="primary">196</name>
    <name evidence="1" type="ORF">SEA_FINCH_196</name>
</gene>
<sequence>MSDTVQISTQTTVMQTVIVTAAAHSILVQVDRLAAGLVMAERERAAAERALVELDVDLIDEHHEFVNSYKAADQRVTYYLDKYNELTDDLVEVYRDGLPT</sequence>
<accession>A0A2P1JXU0</accession>
<dbReference type="EMBL" id="MG962366">
    <property type="protein sequence ID" value="AVO25120.1"/>
    <property type="molecule type" value="Genomic_DNA"/>
</dbReference>
<dbReference type="KEGG" id="vg:64766449"/>
<dbReference type="RefSeq" id="YP_010059218.1">
    <property type="nucleotide sequence ID" value="NC_054724.1"/>
</dbReference>
<name>A0A2P1JXU0_9CAUD</name>
<dbReference type="GeneID" id="64766449"/>
<organism evidence="1 2">
    <name type="scientific">Rhodococcus phage Finch</name>
    <dbReference type="NCBI Taxonomy" id="2094144"/>
    <lineage>
        <taxon>Viruses</taxon>
        <taxon>Duplodnaviria</taxon>
        <taxon>Heunggongvirae</taxon>
        <taxon>Uroviricota</taxon>
        <taxon>Caudoviricetes</taxon>
        <taxon>Finchvirus</taxon>
        <taxon>Finchvirus finch</taxon>
    </lineage>
</organism>
<evidence type="ECO:0000313" key="2">
    <source>
        <dbReference type="Proteomes" id="UP000241290"/>
    </source>
</evidence>
<reference evidence="2" key="1">
    <citation type="submission" date="2018-02" db="EMBL/GenBank/DDBJ databases">
        <authorList>
            <person name="Cohen D.B."/>
            <person name="Kent A.D."/>
        </authorList>
    </citation>
    <scope>NUCLEOTIDE SEQUENCE [LARGE SCALE GENOMIC DNA]</scope>
</reference>